<dbReference type="RefSeq" id="WP_245611123.1">
    <property type="nucleotide sequence ID" value="NZ_JAPVER010000018.1"/>
</dbReference>
<dbReference type="GO" id="GO:0016491">
    <property type="term" value="F:oxidoreductase activity"/>
    <property type="evidence" value="ECO:0007669"/>
    <property type="project" value="UniProtKB-KW"/>
</dbReference>
<feature type="domain" description="Nitroreductase" evidence="4">
    <location>
        <begin position="22"/>
        <end position="202"/>
    </location>
</feature>
<organism evidence="5 7">
    <name type="scientific">Methanobacterium veterum</name>
    <dbReference type="NCBI Taxonomy" id="408577"/>
    <lineage>
        <taxon>Archaea</taxon>
        <taxon>Methanobacteriati</taxon>
        <taxon>Methanobacteriota</taxon>
        <taxon>Methanomada group</taxon>
        <taxon>Methanobacteria</taxon>
        <taxon>Methanobacteriales</taxon>
        <taxon>Methanobacteriaceae</taxon>
        <taxon>Methanobacterium</taxon>
    </lineage>
</organism>
<dbReference type="InterPro" id="IPR029479">
    <property type="entry name" value="Nitroreductase"/>
</dbReference>
<reference evidence="5" key="1">
    <citation type="submission" date="2022-12" db="EMBL/GenBank/DDBJ databases">
        <title>Reclassification of two methanogenic archaea species isolated from the Kolyma lowland permafrost.</title>
        <authorList>
            <person name="Trubitsyn V.E."/>
            <person name="Rivkina E.M."/>
            <person name="Shcherbakova V.A."/>
        </authorList>
    </citation>
    <scope>NUCLEOTIDE SEQUENCE</scope>
    <source>
        <strain evidence="5">M2</strain>
        <strain evidence="6">MK4</strain>
    </source>
</reference>
<gene>
    <name evidence="6" type="ORF">O3H35_08425</name>
    <name evidence="5" type="ORF">O3H54_03305</name>
</gene>
<dbReference type="InterPro" id="IPR000415">
    <property type="entry name" value="Nitroreductase-like"/>
</dbReference>
<sequence length="223" mass="25150">MENDKMGDISNECSDAFDNILESRRSIRFFKDEIPPKEYVEDIIRAGLFAPYAAQAVDENEYFRKFIVISKNSEKMKEVAEIAKNKVKIMSEQLNAQMEENPYLKEKAKSFSKRLELFAEKGVLGIGTAPYYIVVAEKKGVPPVEQQSLAHCLQNMWLKAASLDLGFHLVSATAQMEENKDFCEILGINPGEWGLNGCAVGYPEEIPPETSRPAVSEVTMWID</sequence>
<name>A0A9E5DI75_9EURY</name>
<accession>A0A9E5DI75</accession>
<dbReference type="SUPFAM" id="SSF55469">
    <property type="entry name" value="FMN-dependent nitroreductase-like"/>
    <property type="match status" value="1"/>
</dbReference>
<dbReference type="Pfam" id="PF00881">
    <property type="entry name" value="Nitroreductase"/>
    <property type="match status" value="1"/>
</dbReference>
<dbReference type="EMBL" id="JAPVES010000030">
    <property type="protein sequence ID" value="MCZ3372657.1"/>
    <property type="molecule type" value="Genomic_DNA"/>
</dbReference>
<dbReference type="InterPro" id="IPR050627">
    <property type="entry name" value="Nitroreductase/BluB"/>
</dbReference>
<evidence type="ECO:0000256" key="2">
    <source>
        <dbReference type="ARBA" id="ARBA00022643"/>
    </source>
</evidence>
<dbReference type="Gene3D" id="3.40.109.10">
    <property type="entry name" value="NADH Oxidase"/>
    <property type="match status" value="1"/>
</dbReference>
<dbReference type="Proteomes" id="UP001068021">
    <property type="component" value="Unassembled WGS sequence"/>
</dbReference>
<evidence type="ECO:0000259" key="4">
    <source>
        <dbReference type="Pfam" id="PF00881"/>
    </source>
</evidence>
<keyword evidence="1" id="KW-0285">Flavoprotein</keyword>
<evidence type="ECO:0000256" key="3">
    <source>
        <dbReference type="ARBA" id="ARBA00023002"/>
    </source>
</evidence>
<dbReference type="PANTHER" id="PTHR23026">
    <property type="entry name" value="NADPH NITROREDUCTASE"/>
    <property type="match status" value="1"/>
</dbReference>
<comment type="caution">
    <text evidence="5">The sequence shown here is derived from an EMBL/GenBank/DDBJ whole genome shotgun (WGS) entry which is preliminary data.</text>
</comment>
<protein>
    <submittedName>
        <fullName evidence="5">Nitroreductase family protein</fullName>
    </submittedName>
</protein>
<evidence type="ECO:0000313" key="7">
    <source>
        <dbReference type="Proteomes" id="UP001068021"/>
    </source>
</evidence>
<evidence type="ECO:0000313" key="6">
    <source>
        <dbReference type="EMBL" id="MCZ3372657.1"/>
    </source>
</evidence>
<dbReference type="AlphaFoldDB" id="A0A9E5DI75"/>
<keyword evidence="2" id="KW-0288">FMN</keyword>
<keyword evidence="7" id="KW-1185">Reference proteome</keyword>
<dbReference type="Proteomes" id="UP001074446">
    <property type="component" value="Unassembled WGS sequence"/>
</dbReference>
<evidence type="ECO:0000313" key="5">
    <source>
        <dbReference type="EMBL" id="MCZ3364902.1"/>
    </source>
</evidence>
<proteinExistence type="predicted"/>
<keyword evidence="3" id="KW-0560">Oxidoreductase</keyword>
<dbReference type="PANTHER" id="PTHR23026:SF90">
    <property type="entry name" value="IODOTYROSINE DEIODINASE 1"/>
    <property type="match status" value="1"/>
</dbReference>
<dbReference type="EMBL" id="JAPVER010000018">
    <property type="protein sequence ID" value="MCZ3364902.1"/>
    <property type="molecule type" value="Genomic_DNA"/>
</dbReference>
<evidence type="ECO:0000256" key="1">
    <source>
        <dbReference type="ARBA" id="ARBA00022630"/>
    </source>
</evidence>